<dbReference type="Proteomes" id="UP000295565">
    <property type="component" value="Unassembled WGS sequence"/>
</dbReference>
<dbReference type="PROSITE" id="PS00061">
    <property type="entry name" value="ADH_SHORT"/>
    <property type="match status" value="1"/>
</dbReference>
<dbReference type="PANTHER" id="PTHR43008">
    <property type="entry name" value="BENZIL REDUCTASE"/>
    <property type="match status" value="1"/>
</dbReference>
<evidence type="ECO:0000313" key="3">
    <source>
        <dbReference type="EMBL" id="TCK58587.1"/>
    </source>
</evidence>
<dbReference type="CDD" id="cd05233">
    <property type="entry name" value="SDR_c"/>
    <property type="match status" value="1"/>
</dbReference>
<dbReference type="AlphaFoldDB" id="A0A4R1K3V6"/>
<dbReference type="SUPFAM" id="SSF51735">
    <property type="entry name" value="NAD(P)-binding Rossmann-fold domains"/>
    <property type="match status" value="1"/>
</dbReference>
<dbReference type="PRINTS" id="PR00081">
    <property type="entry name" value="GDHRDH"/>
</dbReference>
<evidence type="ECO:0000256" key="1">
    <source>
        <dbReference type="ARBA" id="ARBA00006484"/>
    </source>
</evidence>
<comment type="caution">
    <text evidence="3">The sequence shown here is derived from an EMBL/GenBank/DDBJ whole genome shotgun (WGS) entry which is preliminary data.</text>
</comment>
<dbReference type="PANTHER" id="PTHR43008:SF7">
    <property type="entry name" value="SHORT CHAIN DEHYDROGENASE_REDUCTASE (AFU_ORTHOLOGUE AFUA_2G00830)"/>
    <property type="match status" value="1"/>
</dbReference>
<evidence type="ECO:0000256" key="2">
    <source>
        <dbReference type="ARBA" id="ARBA00023002"/>
    </source>
</evidence>
<dbReference type="InterPro" id="IPR002347">
    <property type="entry name" value="SDR_fam"/>
</dbReference>
<proteinExistence type="inferred from homology"/>
<dbReference type="Gene3D" id="3.40.50.720">
    <property type="entry name" value="NAD(P)-binding Rossmann-like Domain"/>
    <property type="match status" value="1"/>
</dbReference>
<protein>
    <submittedName>
        <fullName evidence="3">Short-subunit dehydrogenase</fullName>
    </submittedName>
</protein>
<organism evidence="3 4">
    <name type="scientific">Celerinatantimonas diazotrophica</name>
    <dbReference type="NCBI Taxonomy" id="412034"/>
    <lineage>
        <taxon>Bacteria</taxon>
        <taxon>Pseudomonadati</taxon>
        <taxon>Pseudomonadota</taxon>
        <taxon>Gammaproteobacteria</taxon>
        <taxon>Celerinatantimonadaceae</taxon>
        <taxon>Celerinatantimonas</taxon>
    </lineage>
</organism>
<comment type="similarity">
    <text evidence="1">Belongs to the short-chain dehydrogenases/reductases (SDR) family.</text>
</comment>
<evidence type="ECO:0000313" key="4">
    <source>
        <dbReference type="Proteomes" id="UP000295565"/>
    </source>
</evidence>
<keyword evidence="4" id="KW-1185">Reference proteome</keyword>
<dbReference type="Pfam" id="PF00106">
    <property type="entry name" value="adh_short"/>
    <property type="match status" value="1"/>
</dbReference>
<dbReference type="GO" id="GO:0050664">
    <property type="term" value="F:oxidoreductase activity, acting on NAD(P)H, oxygen as acceptor"/>
    <property type="evidence" value="ECO:0007669"/>
    <property type="project" value="TreeGrafter"/>
</dbReference>
<dbReference type="InterPro" id="IPR036291">
    <property type="entry name" value="NAD(P)-bd_dom_sf"/>
</dbReference>
<dbReference type="OrthoDB" id="6503536at2"/>
<sequence>MTHQAIKAGNVAVITGAASGIGLASARKFAQQGMQVLLTDINSAALEQARQQFKIENLDVQTFVVDVANRNQVEAAKRFAEQMGTISIIMSNAGREGGGELFAEPEIWLKTIQTNLLGAINITQIFLPELIAHKQPAAIIFTGSKQGITLPPGDYAYNVSKAGLKAFAESVAHELIEQRAEQISAHLLIPGFTYTGFTKAKGMSEKPDGAWSPEQVVDYLFQGLAQNDFYILCPDNEVDHMTDLKRIQWGQDDIIKNRPALSRWHPDFKTAFDKYMHEES</sequence>
<dbReference type="RefSeq" id="WP_131911554.1">
    <property type="nucleotide sequence ID" value="NZ_OU594967.1"/>
</dbReference>
<dbReference type="InterPro" id="IPR020904">
    <property type="entry name" value="Sc_DH/Rdtase_CS"/>
</dbReference>
<keyword evidence="2" id="KW-0560">Oxidoreductase</keyword>
<gene>
    <name evidence="3" type="ORF">EV690_0717</name>
</gene>
<reference evidence="3 4" key="1">
    <citation type="submission" date="2019-03" db="EMBL/GenBank/DDBJ databases">
        <title>Genomic Encyclopedia of Type Strains, Phase IV (KMG-IV): sequencing the most valuable type-strain genomes for metagenomic binning, comparative biology and taxonomic classification.</title>
        <authorList>
            <person name="Goeker M."/>
        </authorList>
    </citation>
    <scope>NUCLEOTIDE SEQUENCE [LARGE SCALE GENOMIC DNA]</scope>
    <source>
        <strain evidence="3 4">DSM 18577</strain>
    </source>
</reference>
<dbReference type="EMBL" id="SMGD01000011">
    <property type="protein sequence ID" value="TCK58587.1"/>
    <property type="molecule type" value="Genomic_DNA"/>
</dbReference>
<name>A0A4R1K3V6_9GAMM</name>
<accession>A0A4R1K3V6</accession>